<dbReference type="GO" id="GO:0005829">
    <property type="term" value="C:cytosol"/>
    <property type="evidence" value="ECO:0007669"/>
    <property type="project" value="TreeGrafter"/>
</dbReference>
<evidence type="ECO:0000259" key="11">
    <source>
        <dbReference type="Pfam" id="PF00464"/>
    </source>
</evidence>
<dbReference type="GO" id="GO:0035999">
    <property type="term" value="P:tetrahydrofolate interconversion"/>
    <property type="evidence" value="ECO:0007669"/>
    <property type="project" value="UniProtKB-UniRule"/>
</dbReference>
<dbReference type="FunFam" id="3.90.1150.10:FF:000064">
    <property type="entry name" value="Serine hydroxymethyltransferase"/>
    <property type="match status" value="1"/>
</dbReference>
<feature type="domain" description="Serine hydroxymethyltransferase-like" evidence="11">
    <location>
        <begin position="202"/>
        <end position="474"/>
    </location>
</feature>
<proteinExistence type="inferred from homology"/>
<dbReference type="GO" id="GO:0019264">
    <property type="term" value="P:glycine biosynthetic process from serine"/>
    <property type="evidence" value="ECO:0007669"/>
    <property type="project" value="UniProtKB-UniRule"/>
</dbReference>
<dbReference type="HAMAP" id="MF_00051">
    <property type="entry name" value="SHMT"/>
    <property type="match status" value="1"/>
</dbReference>
<sequence length="526" mass="56375">MESTIGKRLRGTPRQVAERLGRPNSSVHHEETALAPQQQPLHHQPPHTVATDAANAAFRNALDVVAGVEPRIAAAIGQEIEDQRASLKLIASENYASPAVLLAMGNWLSDKYAEGTAGRRFYAGCRNVDTVETLAAEHARALFGADHAYVQPHSGIDANLTAFWAVLSQRVESPALERAKVRNVNDLTEQDWAQLRHELGNQRMLGMSLDTGGHLTHGFRPNISGKMFEQRSYGTDPATGLIDYDALRETAREFRPLILVAGYSAYPRRVNFRKMREIADEVGATLMVDMAHFAGLVAGKVFTGDHDPVPHAQIVTTTTHKSLRGPRGGMVLSTAELAEHVDRGCPLVLGGPLSHVMAAKAVAFAEARRPEFQAYARAVVDNARALAEGLLRRGGKLVTGGTDNHLVLADVSGYGLTGRQAEAALLDSGIVTNRNSVPQDPNGAWYTSGVRLGTPALTTRGLGAAEMDEIAALIDTVLRATSPAPTSGGAPSRAQYTLDESLRDGIAKRAADLLAPFPLYPGVDLA</sequence>
<feature type="site" description="Plays an important role in substrate specificity" evidence="8">
    <location>
        <position position="320"/>
    </location>
</feature>
<evidence type="ECO:0000256" key="6">
    <source>
        <dbReference type="ARBA" id="ARBA00022679"/>
    </source>
</evidence>
<evidence type="ECO:0000256" key="2">
    <source>
        <dbReference type="ARBA" id="ARBA00006376"/>
    </source>
</evidence>
<dbReference type="NCBIfam" id="NF000586">
    <property type="entry name" value="PRK00011.1"/>
    <property type="match status" value="1"/>
</dbReference>
<comment type="caution">
    <text evidence="8">Lacks conserved residue(s) required for the propagation of feature annotation.</text>
</comment>
<dbReference type="EC" id="2.1.2.1" evidence="8"/>
<dbReference type="GO" id="GO:0008168">
    <property type="term" value="F:methyltransferase activity"/>
    <property type="evidence" value="ECO:0007669"/>
    <property type="project" value="UniProtKB-KW"/>
</dbReference>
<dbReference type="GO" id="GO:0030170">
    <property type="term" value="F:pyridoxal phosphate binding"/>
    <property type="evidence" value="ECO:0007669"/>
    <property type="project" value="UniProtKB-UniRule"/>
</dbReference>
<comment type="caution">
    <text evidence="12">The sequence shown here is derived from an EMBL/GenBank/DDBJ whole genome shotgun (WGS) entry which is preliminary data.</text>
</comment>
<dbReference type="UniPathway" id="UPA00288">
    <property type="reaction ID" value="UER01023"/>
</dbReference>
<dbReference type="PANTHER" id="PTHR11680:SF35">
    <property type="entry name" value="SERINE HYDROXYMETHYLTRANSFERASE 1"/>
    <property type="match status" value="1"/>
</dbReference>
<dbReference type="InterPro" id="IPR001085">
    <property type="entry name" value="Ser_HO-MeTrfase"/>
</dbReference>
<organism evidence="12 13">
    <name type="scientific">Streptomyces kaniharaensis</name>
    <dbReference type="NCBI Taxonomy" id="212423"/>
    <lineage>
        <taxon>Bacteria</taxon>
        <taxon>Bacillati</taxon>
        <taxon>Actinomycetota</taxon>
        <taxon>Actinomycetes</taxon>
        <taxon>Kitasatosporales</taxon>
        <taxon>Streptomycetaceae</taxon>
        <taxon>Streptomyces</taxon>
    </lineage>
</organism>
<keyword evidence="3 8" id="KW-0963">Cytoplasm</keyword>
<dbReference type="Pfam" id="PF00464">
    <property type="entry name" value="SHMT"/>
    <property type="match status" value="2"/>
</dbReference>
<dbReference type="GO" id="GO:0032259">
    <property type="term" value="P:methylation"/>
    <property type="evidence" value="ECO:0007669"/>
    <property type="project" value="UniProtKB-KW"/>
</dbReference>
<dbReference type="OrthoDB" id="9803846at2"/>
<dbReference type="Proteomes" id="UP000450000">
    <property type="component" value="Unassembled WGS sequence"/>
</dbReference>
<dbReference type="InterPro" id="IPR015422">
    <property type="entry name" value="PyrdxlP-dep_Trfase_small"/>
</dbReference>
<keyword evidence="5 8" id="KW-0028">Amino-acid biosynthesis</keyword>
<dbReference type="FunFam" id="3.40.640.10:FF:000060">
    <property type="entry name" value="Serine hydroxymethyltransferase"/>
    <property type="match status" value="1"/>
</dbReference>
<keyword evidence="6 8" id="KW-0808">Transferase</keyword>
<comment type="similarity">
    <text evidence="2 8">Belongs to the SHMT family.</text>
</comment>
<dbReference type="InterPro" id="IPR039429">
    <property type="entry name" value="SHMT-like_dom"/>
</dbReference>
<comment type="pathway">
    <text evidence="8">Amino-acid biosynthesis; glycine biosynthesis; glycine from L-serine: step 1/1.</text>
</comment>
<dbReference type="InterPro" id="IPR015421">
    <property type="entry name" value="PyrdxlP-dep_Trfase_major"/>
</dbReference>
<dbReference type="InterPro" id="IPR049943">
    <property type="entry name" value="Ser_HO-MeTrfase-like"/>
</dbReference>
<dbReference type="Gene3D" id="3.40.640.10">
    <property type="entry name" value="Type I PLP-dependent aspartate aminotransferase-like (Major domain)"/>
    <property type="match status" value="1"/>
</dbReference>
<feature type="modified residue" description="N6-(pyridoxal phosphate)lysine" evidence="8 9">
    <location>
        <position position="321"/>
    </location>
</feature>
<feature type="compositionally biased region" description="Basic and acidic residues" evidence="10">
    <location>
        <begin position="16"/>
        <end position="32"/>
    </location>
</feature>
<dbReference type="NCBIfam" id="NF010094">
    <property type="entry name" value="PRK13580.1"/>
    <property type="match status" value="1"/>
</dbReference>
<evidence type="ECO:0000256" key="10">
    <source>
        <dbReference type="SAM" id="MobiDB-lite"/>
    </source>
</evidence>
<dbReference type="FunFam" id="3.40.640.10:FF:000065">
    <property type="entry name" value="Serine hydroxymethyltransferase"/>
    <property type="match status" value="1"/>
</dbReference>
<dbReference type="CDD" id="cd00378">
    <property type="entry name" value="SHMT"/>
    <property type="match status" value="1"/>
</dbReference>
<evidence type="ECO:0000256" key="8">
    <source>
        <dbReference type="HAMAP-Rule" id="MF_00051"/>
    </source>
</evidence>
<reference evidence="12 13" key="1">
    <citation type="submission" date="2019-09" db="EMBL/GenBank/DDBJ databases">
        <title>Genome Sequences of Streptomyces kaniharaensis ATCC 21070.</title>
        <authorList>
            <person name="Zhu W."/>
            <person name="De Crecy-Lagard V."/>
            <person name="Richards N.G."/>
        </authorList>
    </citation>
    <scope>NUCLEOTIDE SEQUENCE [LARGE SCALE GENOMIC DNA]</scope>
    <source>
        <strain evidence="12 13">SF-557</strain>
    </source>
</reference>
<dbReference type="EMBL" id="WBOF01000001">
    <property type="protein sequence ID" value="MQS15240.1"/>
    <property type="molecule type" value="Genomic_DNA"/>
</dbReference>
<feature type="binding site" evidence="8">
    <location>
        <begin position="213"/>
        <end position="215"/>
    </location>
    <ligand>
        <name>(6S)-5,6,7,8-tetrahydrofolate</name>
        <dbReference type="ChEBI" id="CHEBI:57453"/>
    </ligand>
</feature>
<keyword evidence="4 8" id="KW-0554">One-carbon metabolism</keyword>
<feature type="domain" description="Serine hydroxymethyltransferase-like" evidence="11">
    <location>
        <begin position="68"/>
        <end position="169"/>
    </location>
</feature>
<dbReference type="PROSITE" id="PS00096">
    <property type="entry name" value="SHMT"/>
    <property type="match status" value="1"/>
</dbReference>
<name>A0A6N7KUP5_9ACTN</name>
<evidence type="ECO:0000256" key="5">
    <source>
        <dbReference type="ARBA" id="ARBA00022605"/>
    </source>
</evidence>
<dbReference type="GO" id="GO:0004372">
    <property type="term" value="F:glycine hydroxymethyltransferase activity"/>
    <property type="evidence" value="ECO:0007669"/>
    <property type="project" value="UniProtKB-UniRule"/>
</dbReference>
<comment type="function">
    <text evidence="8">Catalyzes the reversible interconversion of serine and glycine with tetrahydrofolate (THF) serving as the one-carbon carrier. This reaction serves as the major source of one-carbon groups required for the biosynthesis of purines, thymidylate, methionine, and other important biomolecules. Also exhibits THF-independent aldolase activity toward beta-hydroxyamino acids, producing glycine and aldehydes, via a retro-aldol mechanism.</text>
</comment>
<dbReference type="AlphaFoldDB" id="A0A6N7KUP5"/>
<evidence type="ECO:0000256" key="4">
    <source>
        <dbReference type="ARBA" id="ARBA00022563"/>
    </source>
</evidence>
<dbReference type="PANTHER" id="PTHR11680">
    <property type="entry name" value="SERINE HYDROXYMETHYLTRANSFERASE"/>
    <property type="match status" value="1"/>
</dbReference>
<evidence type="ECO:0000313" key="13">
    <source>
        <dbReference type="Proteomes" id="UP000450000"/>
    </source>
</evidence>
<evidence type="ECO:0000256" key="7">
    <source>
        <dbReference type="ARBA" id="ARBA00022898"/>
    </source>
</evidence>
<feature type="region of interest" description="Disordered" evidence="10">
    <location>
        <begin position="1"/>
        <end position="46"/>
    </location>
</feature>
<dbReference type="InterPro" id="IPR015424">
    <property type="entry name" value="PyrdxlP-dep_Trfase"/>
</dbReference>
<comment type="subunit">
    <text evidence="8">Homodimer.</text>
</comment>
<dbReference type="InterPro" id="IPR019798">
    <property type="entry name" value="Ser_HO-MeTrfase_PLP_BS"/>
</dbReference>
<accession>A0A6N7KUP5</accession>
<dbReference type="UniPathway" id="UPA00193"/>
<keyword evidence="12" id="KW-0489">Methyltransferase</keyword>
<gene>
    <name evidence="8" type="primary">glyA</name>
    <name evidence="12" type="ORF">F7Q99_23965</name>
</gene>
<dbReference type="PIRSF" id="PIRSF000412">
    <property type="entry name" value="SHMT"/>
    <property type="match status" value="1"/>
</dbReference>
<feature type="compositionally biased region" description="Low complexity" evidence="10">
    <location>
        <begin position="33"/>
        <end position="46"/>
    </location>
</feature>
<evidence type="ECO:0000256" key="1">
    <source>
        <dbReference type="ARBA" id="ARBA00001933"/>
    </source>
</evidence>
<evidence type="ECO:0000256" key="9">
    <source>
        <dbReference type="PIRSR" id="PIRSR000412-50"/>
    </source>
</evidence>
<keyword evidence="7 8" id="KW-0663">Pyridoxal phosphate</keyword>
<comment type="cofactor">
    <cofactor evidence="1 8 9">
        <name>pyridoxal 5'-phosphate</name>
        <dbReference type="ChEBI" id="CHEBI:597326"/>
    </cofactor>
</comment>
<protein>
    <recommendedName>
        <fullName evidence="8">Serine hydroxymethyltransferase</fullName>
        <shortName evidence="8">SHMT</shortName>
        <shortName evidence="8">Serine methylase</shortName>
        <ecNumber evidence="8">2.1.2.1</ecNumber>
    </recommendedName>
</protein>
<dbReference type="SUPFAM" id="SSF53383">
    <property type="entry name" value="PLP-dependent transferases"/>
    <property type="match status" value="1"/>
</dbReference>
<evidence type="ECO:0000313" key="12">
    <source>
        <dbReference type="EMBL" id="MQS15240.1"/>
    </source>
</evidence>
<feature type="binding site" evidence="8">
    <location>
        <position position="209"/>
    </location>
    <ligand>
        <name>(6S)-5,6,7,8-tetrahydrofolate</name>
        <dbReference type="ChEBI" id="CHEBI:57453"/>
    </ligand>
</feature>
<dbReference type="Gene3D" id="3.90.1150.10">
    <property type="entry name" value="Aspartate Aminotransferase, domain 1"/>
    <property type="match status" value="1"/>
</dbReference>
<comment type="catalytic activity">
    <reaction evidence="8">
        <text>(6R)-5,10-methylene-5,6,7,8-tetrahydrofolate + glycine + H2O = (6S)-5,6,7,8-tetrahydrofolate + L-serine</text>
        <dbReference type="Rhea" id="RHEA:15481"/>
        <dbReference type="ChEBI" id="CHEBI:15377"/>
        <dbReference type="ChEBI" id="CHEBI:15636"/>
        <dbReference type="ChEBI" id="CHEBI:33384"/>
        <dbReference type="ChEBI" id="CHEBI:57305"/>
        <dbReference type="ChEBI" id="CHEBI:57453"/>
        <dbReference type="EC" id="2.1.2.1"/>
    </reaction>
</comment>
<keyword evidence="13" id="KW-1185">Reference proteome</keyword>
<comment type="pathway">
    <text evidence="8">One-carbon metabolism; tetrahydrofolate interconversion.</text>
</comment>
<evidence type="ECO:0000256" key="3">
    <source>
        <dbReference type="ARBA" id="ARBA00022490"/>
    </source>
</evidence>
<feature type="binding site" evidence="8">
    <location>
        <position position="336"/>
    </location>
    <ligand>
        <name>(6S)-5,6,7,8-tetrahydrofolate</name>
        <dbReference type="ChEBI" id="CHEBI:57453"/>
    </ligand>
</feature>
<comment type="subcellular location">
    <subcellularLocation>
        <location evidence="8">Cytoplasm</location>
    </subcellularLocation>
</comment>